<comment type="subcellular location">
    <subcellularLocation>
        <location evidence="1">Cytoplasm</location>
    </subcellularLocation>
</comment>
<dbReference type="CDD" id="cd03015">
    <property type="entry name" value="PRX_Typ2cys"/>
    <property type="match status" value="1"/>
</dbReference>
<evidence type="ECO:0000313" key="11">
    <source>
        <dbReference type="EMBL" id="PIR70103.1"/>
    </source>
</evidence>
<evidence type="ECO:0000256" key="7">
    <source>
        <dbReference type="ARBA" id="ARBA00023157"/>
    </source>
</evidence>
<dbReference type="InterPro" id="IPR024706">
    <property type="entry name" value="Peroxiredoxin_AhpC-typ"/>
</dbReference>
<dbReference type="Pfam" id="PF00578">
    <property type="entry name" value="AhpC-TSA"/>
    <property type="match status" value="1"/>
</dbReference>
<evidence type="ECO:0000256" key="1">
    <source>
        <dbReference type="ARBA" id="ARBA00004496"/>
    </source>
</evidence>
<dbReference type="InterPro" id="IPR036249">
    <property type="entry name" value="Thioredoxin-like_sf"/>
</dbReference>
<dbReference type="InterPro" id="IPR019479">
    <property type="entry name" value="Peroxiredoxin_C"/>
</dbReference>
<dbReference type="EC" id="1.11.1.15" evidence="11"/>
<dbReference type="AlphaFoldDB" id="A0A2H0TEY7"/>
<keyword evidence="6 11" id="KW-0560">Oxidoreductase</keyword>
<dbReference type="PIRSF" id="PIRSF000239">
    <property type="entry name" value="AHPC"/>
    <property type="match status" value="1"/>
</dbReference>
<dbReference type="PANTHER" id="PTHR10681:SF121">
    <property type="entry name" value="ALKYL HYDROPEROXIDE REDUCTASE C"/>
    <property type="match status" value="1"/>
</dbReference>
<feature type="active site" description="Cysteine sulfenic acid (-SOH) intermediate; for peroxidase activity" evidence="9">
    <location>
        <position position="47"/>
    </location>
</feature>
<dbReference type="FunFam" id="3.40.30.10:FF:000002">
    <property type="entry name" value="Alkyl hydroperoxide reductase C"/>
    <property type="match status" value="1"/>
</dbReference>
<organism evidence="11 12">
    <name type="scientific">Candidatus Niyogibacteria bacterium CG10_big_fil_rev_8_21_14_0_10_42_19</name>
    <dbReference type="NCBI Taxonomy" id="1974725"/>
    <lineage>
        <taxon>Bacteria</taxon>
        <taxon>Candidatus Niyogiibacteriota</taxon>
    </lineage>
</organism>
<dbReference type="PANTHER" id="PTHR10681">
    <property type="entry name" value="THIOREDOXIN PEROXIDASE"/>
    <property type="match status" value="1"/>
</dbReference>
<dbReference type="InterPro" id="IPR000866">
    <property type="entry name" value="AhpC/TSA"/>
</dbReference>
<dbReference type="SUPFAM" id="SSF52833">
    <property type="entry name" value="Thioredoxin-like"/>
    <property type="match status" value="1"/>
</dbReference>
<evidence type="ECO:0000256" key="6">
    <source>
        <dbReference type="ARBA" id="ARBA00023002"/>
    </source>
</evidence>
<name>A0A2H0TEY7_9BACT</name>
<dbReference type="GO" id="GO:0045454">
    <property type="term" value="P:cell redox homeostasis"/>
    <property type="evidence" value="ECO:0007669"/>
    <property type="project" value="TreeGrafter"/>
</dbReference>
<evidence type="ECO:0000256" key="9">
    <source>
        <dbReference type="PIRSR" id="PIRSR000239-1"/>
    </source>
</evidence>
<dbReference type="GO" id="GO:0042744">
    <property type="term" value="P:hydrogen peroxide catabolic process"/>
    <property type="evidence" value="ECO:0007669"/>
    <property type="project" value="TreeGrafter"/>
</dbReference>
<evidence type="ECO:0000259" key="10">
    <source>
        <dbReference type="PROSITE" id="PS51352"/>
    </source>
</evidence>
<sequence length="187" mass="21160">MIKIGQKIPDFTLEVYHQEKIKKIKLSGYKDQWLVLIFYPADFTFICPTELAEAAQYYNEFKKLGAEIISVSTDTVFVHKAWHDESPTIKKINFPMAADPTRKICQAFGTLIEDEGLSLRASFIIDPNGIVKALEMHDNSIGRSIKELLRKLQAAKFVREHKGLVCPANWSPGKKTLKPGLKLVGKI</sequence>
<keyword evidence="5" id="KW-0049">Antioxidant</keyword>
<keyword evidence="8" id="KW-0676">Redox-active center</keyword>
<evidence type="ECO:0000256" key="3">
    <source>
        <dbReference type="ARBA" id="ARBA00022490"/>
    </source>
</evidence>
<dbReference type="InterPro" id="IPR050217">
    <property type="entry name" value="Peroxiredoxin"/>
</dbReference>
<proteinExistence type="inferred from homology"/>
<feature type="domain" description="Thioredoxin" evidence="10">
    <location>
        <begin position="2"/>
        <end position="157"/>
    </location>
</feature>
<evidence type="ECO:0000256" key="5">
    <source>
        <dbReference type="ARBA" id="ARBA00022862"/>
    </source>
</evidence>
<evidence type="ECO:0000256" key="4">
    <source>
        <dbReference type="ARBA" id="ARBA00022559"/>
    </source>
</evidence>
<keyword evidence="7" id="KW-1015">Disulfide bond</keyword>
<dbReference type="GO" id="GO:0006979">
    <property type="term" value="P:response to oxidative stress"/>
    <property type="evidence" value="ECO:0007669"/>
    <property type="project" value="TreeGrafter"/>
</dbReference>
<dbReference type="GO" id="GO:0033554">
    <property type="term" value="P:cellular response to stress"/>
    <property type="evidence" value="ECO:0007669"/>
    <property type="project" value="TreeGrafter"/>
</dbReference>
<accession>A0A2H0TEY7</accession>
<evidence type="ECO:0000256" key="8">
    <source>
        <dbReference type="ARBA" id="ARBA00023284"/>
    </source>
</evidence>
<dbReference type="GO" id="GO:0008379">
    <property type="term" value="F:thioredoxin peroxidase activity"/>
    <property type="evidence" value="ECO:0007669"/>
    <property type="project" value="TreeGrafter"/>
</dbReference>
<gene>
    <name evidence="11" type="ORF">COU46_03290</name>
</gene>
<keyword evidence="4 11" id="KW-0575">Peroxidase</keyword>
<dbReference type="GO" id="GO:0005829">
    <property type="term" value="C:cytosol"/>
    <property type="evidence" value="ECO:0007669"/>
    <property type="project" value="TreeGrafter"/>
</dbReference>
<dbReference type="EMBL" id="PFCN01000036">
    <property type="protein sequence ID" value="PIR70103.1"/>
    <property type="molecule type" value="Genomic_DNA"/>
</dbReference>
<dbReference type="Proteomes" id="UP000229383">
    <property type="component" value="Unassembled WGS sequence"/>
</dbReference>
<dbReference type="PROSITE" id="PS51352">
    <property type="entry name" value="THIOREDOXIN_2"/>
    <property type="match status" value="1"/>
</dbReference>
<evidence type="ECO:0000313" key="12">
    <source>
        <dbReference type="Proteomes" id="UP000229383"/>
    </source>
</evidence>
<dbReference type="InterPro" id="IPR013766">
    <property type="entry name" value="Thioredoxin_domain"/>
</dbReference>
<dbReference type="Pfam" id="PF10417">
    <property type="entry name" value="1-cysPrx_C"/>
    <property type="match status" value="1"/>
</dbReference>
<keyword evidence="3" id="KW-0963">Cytoplasm</keyword>
<dbReference type="Gene3D" id="3.40.30.10">
    <property type="entry name" value="Glutaredoxin"/>
    <property type="match status" value="1"/>
</dbReference>
<comment type="similarity">
    <text evidence="2">Belongs to the peroxiredoxin family. AhpC/Prx1 subfamily.</text>
</comment>
<reference evidence="12" key="1">
    <citation type="submission" date="2017-09" db="EMBL/GenBank/DDBJ databases">
        <title>Depth-based differentiation of microbial function through sediment-hosted aquifers and enrichment of novel symbionts in the deep terrestrial subsurface.</title>
        <authorList>
            <person name="Probst A.J."/>
            <person name="Ladd B."/>
            <person name="Jarett J.K."/>
            <person name="Geller-Mcgrath D.E."/>
            <person name="Sieber C.M.K."/>
            <person name="Emerson J.B."/>
            <person name="Anantharaman K."/>
            <person name="Thomas B.C."/>
            <person name="Malmstrom R."/>
            <person name="Stieglmeier M."/>
            <person name="Klingl A."/>
            <person name="Woyke T."/>
            <person name="Ryan C.M."/>
            <person name="Banfield J.F."/>
        </authorList>
    </citation>
    <scope>NUCLEOTIDE SEQUENCE [LARGE SCALE GENOMIC DNA]</scope>
</reference>
<evidence type="ECO:0000256" key="2">
    <source>
        <dbReference type="ARBA" id="ARBA00009796"/>
    </source>
</evidence>
<comment type="caution">
    <text evidence="11">The sequence shown here is derived from an EMBL/GenBank/DDBJ whole genome shotgun (WGS) entry which is preliminary data.</text>
</comment>
<protein>
    <submittedName>
        <fullName evidence="11">Peroxiredoxin</fullName>
        <ecNumber evidence="11">1.11.1.15</ecNumber>
    </submittedName>
</protein>